<gene>
    <name evidence="1" type="ORF">G2W53_037107</name>
</gene>
<accession>A0A834WAU2</accession>
<dbReference type="Proteomes" id="UP000634136">
    <property type="component" value="Unassembled WGS sequence"/>
</dbReference>
<evidence type="ECO:0000313" key="2">
    <source>
        <dbReference type="Proteomes" id="UP000634136"/>
    </source>
</evidence>
<name>A0A834WAU2_9FABA</name>
<dbReference type="AlphaFoldDB" id="A0A834WAU2"/>
<proteinExistence type="predicted"/>
<dbReference type="EMBL" id="JAAIUW010000011">
    <property type="protein sequence ID" value="KAF7810364.1"/>
    <property type="molecule type" value="Genomic_DNA"/>
</dbReference>
<organism evidence="1 2">
    <name type="scientific">Senna tora</name>
    <dbReference type="NCBI Taxonomy" id="362788"/>
    <lineage>
        <taxon>Eukaryota</taxon>
        <taxon>Viridiplantae</taxon>
        <taxon>Streptophyta</taxon>
        <taxon>Embryophyta</taxon>
        <taxon>Tracheophyta</taxon>
        <taxon>Spermatophyta</taxon>
        <taxon>Magnoliopsida</taxon>
        <taxon>eudicotyledons</taxon>
        <taxon>Gunneridae</taxon>
        <taxon>Pentapetalae</taxon>
        <taxon>rosids</taxon>
        <taxon>fabids</taxon>
        <taxon>Fabales</taxon>
        <taxon>Fabaceae</taxon>
        <taxon>Caesalpinioideae</taxon>
        <taxon>Cassia clade</taxon>
        <taxon>Senna</taxon>
    </lineage>
</organism>
<evidence type="ECO:0000313" key="1">
    <source>
        <dbReference type="EMBL" id="KAF7810364.1"/>
    </source>
</evidence>
<sequence>MGRSPPNGGYSCNVSTLNSSKSGSDVVAERTFLAVQRWKLCHEGGHNEGMFRRRAKKESMMLLLKVQVISIEGVDDGMSYAVQDEQEVEVGMGVIDDDTTKGSNYMSGRSQRWHYRSASDNSKDVEEFDDGECEQRQQGQARGCVEGIDDGATEDSDSHVKLKQVMAMMLAKRFGSERCITFIRWGGDDQPWMLRMPKLKVRMLGVLNDFRYLECQKVHHFTLLGFHPLLVLHLRRVEGCCLFKSTSTLNLSVLVSCTLLAGGSRWLLFCCYKTKLFVLASDAEIVSVSHDAEGLLELP</sequence>
<reference evidence="1" key="1">
    <citation type="submission" date="2020-09" db="EMBL/GenBank/DDBJ databases">
        <title>Genome-Enabled Discovery of Anthraquinone Biosynthesis in Senna tora.</title>
        <authorList>
            <person name="Kang S.-H."/>
            <person name="Pandey R.P."/>
            <person name="Lee C.-M."/>
            <person name="Sim J.-S."/>
            <person name="Jeong J.-T."/>
            <person name="Choi B.-S."/>
            <person name="Jung M."/>
            <person name="Ginzburg D."/>
            <person name="Zhao K."/>
            <person name="Won S.Y."/>
            <person name="Oh T.-J."/>
            <person name="Yu Y."/>
            <person name="Kim N.-H."/>
            <person name="Lee O.R."/>
            <person name="Lee T.-H."/>
            <person name="Bashyal P."/>
            <person name="Kim T.-S."/>
            <person name="Lee W.-H."/>
            <person name="Kawkins C."/>
            <person name="Kim C.-K."/>
            <person name="Kim J.S."/>
            <person name="Ahn B.O."/>
            <person name="Rhee S.Y."/>
            <person name="Sohng J.K."/>
        </authorList>
    </citation>
    <scope>NUCLEOTIDE SEQUENCE</scope>
    <source>
        <tissue evidence="1">Leaf</tissue>
    </source>
</reference>
<comment type="caution">
    <text evidence="1">The sequence shown here is derived from an EMBL/GenBank/DDBJ whole genome shotgun (WGS) entry which is preliminary data.</text>
</comment>
<protein>
    <submittedName>
        <fullName evidence="1">Uncharacterized protein</fullName>
    </submittedName>
</protein>
<keyword evidence="2" id="KW-1185">Reference proteome</keyword>